<evidence type="ECO:0000313" key="2">
    <source>
        <dbReference type="EMBL" id="SPD08998.1"/>
    </source>
</evidence>
<proteinExistence type="predicted"/>
<keyword evidence="1" id="KW-1133">Transmembrane helix</keyword>
<dbReference type="AlphaFoldDB" id="A0A2N9HAU2"/>
<keyword evidence="1" id="KW-0812">Transmembrane</keyword>
<name>A0A2N9HAU2_FAGSY</name>
<gene>
    <name evidence="2" type="ORF">FSB_LOCUS36880</name>
</gene>
<feature type="transmembrane region" description="Helical" evidence="1">
    <location>
        <begin position="83"/>
        <end position="108"/>
    </location>
</feature>
<keyword evidence="1" id="KW-0472">Membrane</keyword>
<accession>A0A2N9HAU2</accession>
<protein>
    <submittedName>
        <fullName evidence="2">Uncharacterized protein</fullName>
    </submittedName>
</protein>
<organism evidence="2">
    <name type="scientific">Fagus sylvatica</name>
    <name type="common">Beechnut</name>
    <dbReference type="NCBI Taxonomy" id="28930"/>
    <lineage>
        <taxon>Eukaryota</taxon>
        <taxon>Viridiplantae</taxon>
        <taxon>Streptophyta</taxon>
        <taxon>Embryophyta</taxon>
        <taxon>Tracheophyta</taxon>
        <taxon>Spermatophyta</taxon>
        <taxon>Magnoliopsida</taxon>
        <taxon>eudicotyledons</taxon>
        <taxon>Gunneridae</taxon>
        <taxon>Pentapetalae</taxon>
        <taxon>rosids</taxon>
        <taxon>fabids</taxon>
        <taxon>Fagales</taxon>
        <taxon>Fagaceae</taxon>
        <taxon>Fagus</taxon>
    </lineage>
</organism>
<sequence length="113" mass="12486">MSSGSAQGSHSLAFRVMRLCKPSFHVDPPLRLDPADLIVGEDIFDDPIAASHLPSLIDSHVTKLKDSQISVTAPDSSSTTPPFYMFCMPVMWIGVKLIGYWCVCYVNAKIDWI</sequence>
<reference evidence="2" key="1">
    <citation type="submission" date="2018-02" db="EMBL/GenBank/DDBJ databases">
        <authorList>
            <person name="Cohen D.B."/>
            <person name="Kent A.D."/>
        </authorList>
    </citation>
    <scope>NUCLEOTIDE SEQUENCE</scope>
</reference>
<evidence type="ECO:0000256" key="1">
    <source>
        <dbReference type="SAM" id="Phobius"/>
    </source>
</evidence>
<dbReference type="EMBL" id="OIVN01003127">
    <property type="protein sequence ID" value="SPD08998.1"/>
    <property type="molecule type" value="Genomic_DNA"/>
</dbReference>